<keyword evidence="3" id="KW-1185">Reference proteome</keyword>
<dbReference type="AlphaFoldDB" id="A0A5E4V3Z9"/>
<dbReference type="Proteomes" id="UP000333828">
    <property type="component" value="Unassembled WGS sequence"/>
</dbReference>
<name>A0A5E4V3Z9_9BURK</name>
<evidence type="ECO:0000256" key="1">
    <source>
        <dbReference type="SAM" id="SignalP"/>
    </source>
</evidence>
<gene>
    <name evidence="2" type="ORF">PIN31115_02360</name>
</gene>
<feature type="signal peptide" evidence="1">
    <location>
        <begin position="1"/>
        <end position="31"/>
    </location>
</feature>
<evidence type="ECO:0000313" key="3">
    <source>
        <dbReference type="Proteomes" id="UP000333828"/>
    </source>
</evidence>
<dbReference type="RefSeq" id="WP_150684146.1">
    <property type="nucleotide sequence ID" value="NZ_CABPSF010000002.1"/>
</dbReference>
<accession>A0A5E4V3Z9</accession>
<organism evidence="2 3">
    <name type="scientific">Pandoraea iniqua</name>
    <dbReference type="NCBI Taxonomy" id="2508288"/>
    <lineage>
        <taxon>Bacteria</taxon>
        <taxon>Pseudomonadati</taxon>
        <taxon>Pseudomonadota</taxon>
        <taxon>Betaproteobacteria</taxon>
        <taxon>Burkholderiales</taxon>
        <taxon>Burkholderiaceae</taxon>
        <taxon>Pandoraea</taxon>
    </lineage>
</organism>
<evidence type="ECO:0000313" key="2">
    <source>
        <dbReference type="EMBL" id="VVE05785.1"/>
    </source>
</evidence>
<reference evidence="2 3" key="1">
    <citation type="submission" date="2019-08" db="EMBL/GenBank/DDBJ databases">
        <authorList>
            <person name="Peeters C."/>
        </authorList>
    </citation>
    <scope>NUCLEOTIDE SEQUENCE [LARGE SCALE GENOMIC DNA]</scope>
    <source>
        <strain evidence="2 3">LMG 31115</strain>
    </source>
</reference>
<proteinExistence type="predicted"/>
<protein>
    <submittedName>
        <fullName evidence="2">Uncharacterized protein</fullName>
    </submittedName>
</protein>
<dbReference type="EMBL" id="CABPSI010000002">
    <property type="protein sequence ID" value="VVE05785.1"/>
    <property type="molecule type" value="Genomic_DNA"/>
</dbReference>
<feature type="chain" id="PRO_5030116978" evidence="1">
    <location>
        <begin position="32"/>
        <end position="170"/>
    </location>
</feature>
<sequence length="170" mass="16413">MINTSAMQAGNVIATMLMAIAPALLPATARAEPAPPGDIVIERNIGPEYVGRQLPRVQNPIGISVPAFPMGPFNTAMGAVNQVTDGELTGRASVGLISGAVQSGINPVMGVLVGNARGGNALNSSNGVGGGFAGGSGGGGGIGSIGTLVPSVINSALAPLTSMGAAGVAK</sequence>
<keyword evidence="1" id="KW-0732">Signal</keyword>